<protein>
    <submittedName>
        <fullName evidence="1">Uncharacterized protein</fullName>
    </submittedName>
</protein>
<gene>
    <name evidence="1" type="ORF">BACI348_50135</name>
</gene>
<proteinExistence type="predicted"/>
<dbReference type="CDD" id="cd19958">
    <property type="entry name" value="pyocin_knob"/>
    <property type="match status" value="1"/>
</dbReference>
<dbReference type="EMBL" id="CABWLH010000010">
    <property type="protein sequence ID" value="VXC05305.1"/>
    <property type="molecule type" value="Genomic_DNA"/>
</dbReference>
<reference evidence="1 2" key="1">
    <citation type="submission" date="2019-10" db="EMBL/GenBank/DDBJ databases">
        <authorList>
            <person name="Karimi E."/>
        </authorList>
    </citation>
    <scope>NUCLEOTIDE SEQUENCE [LARGE SCALE GENOMIC DNA]</scope>
    <source>
        <strain evidence="1">Bacillus sp. 348</strain>
    </source>
</reference>
<dbReference type="AlphaFoldDB" id="A0A653VGJ0"/>
<accession>A0A653VGJ0</accession>
<evidence type="ECO:0000313" key="2">
    <source>
        <dbReference type="Proteomes" id="UP000433089"/>
    </source>
</evidence>
<sequence>MDVKEPKPFEVNDKAHADLFNDMVKVLLENDHGLIEQFLKHTNDVKVHASEIEKKKWNESQSYKITADNGRQLMNVPAGGRIFDAIKDKGTCTFYAAAGAEDSPTSSNVSIRGLQTVGQENIGSGFAVDSSGIAYFFYYQTGHTSITWTKLPTESDRNRWDNGQLVKITQDNGKPFYHGFSSETDYNTLTETGMYLIYNTGVNGPSSSLSRVFLLVMSYGNTLVQIAYESVYGKNTYFRVLRHNAESWTPWEKQITLSDLLEGSWERPKEIKSEWQEYDPINLPVKYRKNLLGEVEIVGAIKGGILGNTPVFNLPAPYRPQQAMHFIGVASSIGTPGVPQFHRTLIDKNGNVCVQSSSNNANPTEFITFGFKFSTR</sequence>
<name>A0A653VGJ0_BACAB</name>
<evidence type="ECO:0000313" key="1">
    <source>
        <dbReference type="EMBL" id="VXC05305.1"/>
    </source>
</evidence>
<dbReference type="RefSeq" id="WP_159159933.1">
    <property type="nucleotide sequence ID" value="NZ_JAMATG010000001.1"/>
</dbReference>
<organism evidence="1 2">
    <name type="scientific">Bacillus altitudinis</name>
    <dbReference type="NCBI Taxonomy" id="293387"/>
    <lineage>
        <taxon>Bacteria</taxon>
        <taxon>Bacillati</taxon>
        <taxon>Bacillota</taxon>
        <taxon>Bacilli</taxon>
        <taxon>Bacillales</taxon>
        <taxon>Bacillaceae</taxon>
        <taxon>Bacillus</taxon>
    </lineage>
</organism>
<dbReference type="Proteomes" id="UP000433089">
    <property type="component" value="Unassembled WGS sequence"/>
</dbReference>